<dbReference type="EMBL" id="JBHLTC010000001">
    <property type="protein sequence ID" value="MFC0622786.1"/>
    <property type="molecule type" value="Genomic_DNA"/>
</dbReference>
<evidence type="ECO:0008006" key="3">
    <source>
        <dbReference type="Google" id="ProtNLM"/>
    </source>
</evidence>
<proteinExistence type="predicted"/>
<gene>
    <name evidence="1" type="ORF">ACFFGN_01860</name>
</gene>
<dbReference type="RefSeq" id="WP_380043463.1">
    <property type="nucleotide sequence ID" value="NZ_JBHLTC010000001.1"/>
</dbReference>
<reference evidence="1 2" key="1">
    <citation type="submission" date="2024-09" db="EMBL/GenBank/DDBJ databases">
        <authorList>
            <person name="Sun Q."/>
            <person name="Mori K."/>
        </authorList>
    </citation>
    <scope>NUCLEOTIDE SEQUENCE [LARGE SCALE GENOMIC DNA]</scope>
    <source>
        <strain evidence="1 2">CGMCC 1.15906</strain>
    </source>
</reference>
<accession>A0ABV6QDU5</accession>
<sequence>MRDDDAESEVAQRMFRRKNLLQDTALACVERGIPVQAGTADGLPAASGWLTDVAEVRATWSVADPPNILACSSDSVAIWRLPRVAGAYGKRLYEQQRPDVWPPTMKLPDGDWITCTLPPEDDLGPLATGVKYLSPGTPVLIPPSRNAAGRRLRWDGSDFPVHPLPSAEAVLSMVLLAEHEHRELHGGI</sequence>
<comment type="caution">
    <text evidence="1">The sequence shown here is derived from an EMBL/GenBank/DDBJ whole genome shotgun (WGS) entry which is preliminary data.</text>
</comment>
<protein>
    <recommendedName>
        <fullName evidence="3">DNA primase/polymerase bifunctional N-terminal domain-containing protein</fullName>
    </recommendedName>
</protein>
<organism evidence="1 2">
    <name type="scientific">Kribbella deserti</name>
    <dbReference type="NCBI Taxonomy" id="1926257"/>
    <lineage>
        <taxon>Bacteria</taxon>
        <taxon>Bacillati</taxon>
        <taxon>Actinomycetota</taxon>
        <taxon>Actinomycetes</taxon>
        <taxon>Propionibacteriales</taxon>
        <taxon>Kribbellaceae</taxon>
        <taxon>Kribbella</taxon>
    </lineage>
</organism>
<keyword evidence="2" id="KW-1185">Reference proteome</keyword>
<dbReference type="Proteomes" id="UP001589890">
    <property type="component" value="Unassembled WGS sequence"/>
</dbReference>
<evidence type="ECO:0000313" key="1">
    <source>
        <dbReference type="EMBL" id="MFC0622786.1"/>
    </source>
</evidence>
<evidence type="ECO:0000313" key="2">
    <source>
        <dbReference type="Proteomes" id="UP001589890"/>
    </source>
</evidence>
<name>A0ABV6QDU5_9ACTN</name>